<organism evidence="1 2">
    <name type="scientific">Periplaneta americana</name>
    <name type="common">American cockroach</name>
    <name type="synonym">Blatta americana</name>
    <dbReference type="NCBI Taxonomy" id="6978"/>
    <lineage>
        <taxon>Eukaryota</taxon>
        <taxon>Metazoa</taxon>
        <taxon>Ecdysozoa</taxon>
        <taxon>Arthropoda</taxon>
        <taxon>Hexapoda</taxon>
        <taxon>Insecta</taxon>
        <taxon>Pterygota</taxon>
        <taxon>Neoptera</taxon>
        <taxon>Polyneoptera</taxon>
        <taxon>Dictyoptera</taxon>
        <taxon>Blattodea</taxon>
        <taxon>Blattoidea</taxon>
        <taxon>Blattidae</taxon>
        <taxon>Blattinae</taxon>
        <taxon>Periplaneta</taxon>
    </lineage>
</organism>
<evidence type="ECO:0000313" key="1">
    <source>
        <dbReference type="EMBL" id="KAJ4434615.1"/>
    </source>
</evidence>
<evidence type="ECO:0000313" key="2">
    <source>
        <dbReference type="Proteomes" id="UP001148838"/>
    </source>
</evidence>
<name>A0ABQ8SLI6_PERAM</name>
<keyword evidence="2" id="KW-1185">Reference proteome</keyword>
<proteinExistence type="predicted"/>
<protein>
    <submittedName>
        <fullName evidence="1">Uncharacterized protein</fullName>
    </submittedName>
</protein>
<reference evidence="1 2" key="1">
    <citation type="journal article" date="2022" name="Allergy">
        <title>Genome assembly and annotation of Periplaneta americana reveal a comprehensive cockroach allergen profile.</title>
        <authorList>
            <person name="Wang L."/>
            <person name="Xiong Q."/>
            <person name="Saelim N."/>
            <person name="Wang L."/>
            <person name="Nong W."/>
            <person name="Wan A.T."/>
            <person name="Shi M."/>
            <person name="Liu X."/>
            <person name="Cao Q."/>
            <person name="Hui J.H.L."/>
            <person name="Sookrung N."/>
            <person name="Leung T.F."/>
            <person name="Tungtrongchitr A."/>
            <person name="Tsui S.K.W."/>
        </authorList>
    </citation>
    <scope>NUCLEOTIDE SEQUENCE [LARGE SCALE GENOMIC DNA]</scope>
    <source>
        <strain evidence="1">PWHHKU_190912</strain>
    </source>
</reference>
<dbReference type="EMBL" id="JAJSOF020000025">
    <property type="protein sequence ID" value="KAJ4434615.1"/>
    <property type="molecule type" value="Genomic_DNA"/>
</dbReference>
<comment type="caution">
    <text evidence="1">The sequence shown here is derived from an EMBL/GenBank/DDBJ whole genome shotgun (WGS) entry which is preliminary data.</text>
</comment>
<sequence>MFAFSSDERAFNIESYFRTDCTLMCCRQYNIHCIMNTYAWTTQFQFSYVIIMRVILHCSADLESKESRKQYNVVCYCDENPSFRITYANILIVDGVNVLTFNEVLPGRWVGRGCPALPDHHEAQTSPHVILVIPMGVHKGYRFTKPYNTTDELKDAVRQAFTQVTPAMLRKMSHRTWWRIILCHENDDEDDGYRKKIEKAKRENSKWGSRHRVTFEDF</sequence>
<accession>A0ABQ8SLI6</accession>
<dbReference type="Proteomes" id="UP001148838">
    <property type="component" value="Unassembled WGS sequence"/>
</dbReference>
<gene>
    <name evidence="1" type="ORF">ANN_23177</name>
</gene>